<keyword evidence="7" id="KW-1185">Reference proteome</keyword>
<evidence type="ECO:0000313" key="7">
    <source>
        <dbReference type="Proteomes" id="UP000660021"/>
    </source>
</evidence>
<comment type="caution">
    <text evidence="6">The sequence shown here is derived from an EMBL/GenBank/DDBJ whole genome shotgun (WGS) entry which is preliminary data.</text>
</comment>
<feature type="domain" description="Sigma-54 factor interaction" evidence="5">
    <location>
        <begin position="1"/>
        <end position="166"/>
    </location>
</feature>
<keyword evidence="4" id="KW-0804">Transcription</keyword>
<dbReference type="PROSITE" id="PS00675">
    <property type="entry name" value="SIGMA54_INTERACT_1"/>
    <property type="match status" value="1"/>
</dbReference>
<dbReference type="InterPro" id="IPR003593">
    <property type="entry name" value="AAA+_ATPase"/>
</dbReference>
<dbReference type="InterPro" id="IPR025662">
    <property type="entry name" value="Sigma_54_int_dom_ATP-bd_1"/>
</dbReference>
<evidence type="ECO:0000313" key="6">
    <source>
        <dbReference type="EMBL" id="MBC5731223.1"/>
    </source>
</evidence>
<evidence type="ECO:0000259" key="5">
    <source>
        <dbReference type="PROSITE" id="PS50045"/>
    </source>
</evidence>
<dbReference type="Gene3D" id="1.10.8.60">
    <property type="match status" value="1"/>
</dbReference>
<dbReference type="Pfam" id="PF00158">
    <property type="entry name" value="Sigma54_activat"/>
    <property type="match status" value="1"/>
</dbReference>
<keyword evidence="3" id="KW-0805">Transcription regulation</keyword>
<dbReference type="InterPro" id="IPR002078">
    <property type="entry name" value="Sigma_54_int"/>
</dbReference>
<organism evidence="6 7">
    <name type="scientific">Pseudoflavonifractor hominis</name>
    <dbReference type="NCBI Taxonomy" id="2763059"/>
    <lineage>
        <taxon>Bacteria</taxon>
        <taxon>Bacillati</taxon>
        <taxon>Bacillota</taxon>
        <taxon>Clostridia</taxon>
        <taxon>Eubacteriales</taxon>
        <taxon>Oscillospiraceae</taxon>
        <taxon>Pseudoflavonifractor</taxon>
    </lineage>
</organism>
<evidence type="ECO:0000256" key="2">
    <source>
        <dbReference type="ARBA" id="ARBA00022840"/>
    </source>
</evidence>
<dbReference type="InterPro" id="IPR027417">
    <property type="entry name" value="P-loop_NTPase"/>
</dbReference>
<dbReference type="InterPro" id="IPR025944">
    <property type="entry name" value="Sigma_54_int_dom_CS"/>
</dbReference>
<evidence type="ECO:0000256" key="4">
    <source>
        <dbReference type="ARBA" id="ARBA00023163"/>
    </source>
</evidence>
<keyword evidence="2" id="KW-0067">ATP-binding</keyword>
<dbReference type="PANTHER" id="PTHR32071">
    <property type="entry name" value="TRANSCRIPTIONAL REGULATORY PROTEIN"/>
    <property type="match status" value="1"/>
</dbReference>
<evidence type="ECO:0000256" key="3">
    <source>
        <dbReference type="ARBA" id="ARBA00023015"/>
    </source>
</evidence>
<reference evidence="6 7" key="1">
    <citation type="submission" date="2020-08" db="EMBL/GenBank/DDBJ databases">
        <title>Genome public.</title>
        <authorList>
            <person name="Liu C."/>
            <person name="Sun Q."/>
        </authorList>
    </citation>
    <scope>NUCLEOTIDE SEQUENCE [LARGE SCALE GENOMIC DNA]</scope>
    <source>
        <strain evidence="6 7">New-38</strain>
    </source>
</reference>
<dbReference type="CDD" id="cd00009">
    <property type="entry name" value="AAA"/>
    <property type="match status" value="1"/>
</dbReference>
<dbReference type="SMART" id="SM00382">
    <property type="entry name" value="AAA"/>
    <property type="match status" value="1"/>
</dbReference>
<sequence>MQHKVEMAKKFSQAPSNVLITGETGTGKELFAHSIHAASSRAGQPFVAVNCATLPETLLESELFGYEPGAFSGASREGKTGLFELAHHGTIFLDEIGEIPVTLQAKLLRERPDDILPLVESQIRVLAAEQGKSPPLLTPQARDLLRRYAWPGNVRELRNVCERLVVLSSAQAVDEEALRDLHLFFPERESPRTVEVERPMQEPITFQIPVTMKKKDLAKELGISRTTLWRMTKRQEALRKQQEEKTP</sequence>
<dbReference type="PROSITE" id="PS50045">
    <property type="entry name" value="SIGMA54_INTERACT_4"/>
    <property type="match status" value="1"/>
</dbReference>
<dbReference type="Proteomes" id="UP000660021">
    <property type="component" value="Unassembled WGS sequence"/>
</dbReference>
<protein>
    <submittedName>
        <fullName evidence="6">Sigma 54-interacting transcriptional regulator</fullName>
    </submittedName>
</protein>
<dbReference type="PANTHER" id="PTHR32071:SF57">
    <property type="entry name" value="C4-DICARBOXYLATE TRANSPORT TRANSCRIPTIONAL REGULATORY PROTEIN DCTD"/>
    <property type="match status" value="1"/>
</dbReference>
<proteinExistence type="predicted"/>
<evidence type="ECO:0000256" key="1">
    <source>
        <dbReference type="ARBA" id="ARBA00022741"/>
    </source>
</evidence>
<dbReference type="EMBL" id="JACOPR010000006">
    <property type="protein sequence ID" value="MBC5731223.1"/>
    <property type="molecule type" value="Genomic_DNA"/>
</dbReference>
<dbReference type="PROSITE" id="PS00688">
    <property type="entry name" value="SIGMA54_INTERACT_3"/>
    <property type="match status" value="1"/>
</dbReference>
<dbReference type="Gene3D" id="3.40.50.300">
    <property type="entry name" value="P-loop containing nucleotide triphosphate hydrolases"/>
    <property type="match status" value="1"/>
</dbReference>
<keyword evidence="1" id="KW-0547">Nucleotide-binding</keyword>
<dbReference type="SUPFAM" id="SSF52540">
    <property type="entry name" value="P-loop containing nucleoside triphosphate hydrolases"/>
    <property type="match status" value="1"/>
</dbReference>
<name>A0ABR7HUQ8_9FIRM</name>
<accession>A0ABR7HUQ8</accession>
<gene>
    <name evidence="6" type="ORF">H8S34_10325</name>
</gene>